<dbReference type="RefSeq" id="WP_381186622.1">
    <property type="nucleotide sequence ID" value="NZ_JBHSFK010000061.1"/>
</dbReference>
<accession>A0ABV9B7W0</accession>
<dbReference type="Proteomes" id="UP001595839">
    <property type="component" value="Unassembled WGS sequence"/>
</dbReference>
<protein>
    <recommendedName>
        <fullName evidence="3">Alpha/beta hydrolase</fullName>
    </recommendedName>
</protein>
<evidence type="ECO:0000313" key="1">
    <source>
        <dbReference type="EMBL" id="MFC4507759.1"/>
    </source>
</evidence>
<dbReference type="SUPFAM" id="SSF53474">
    <property type="entry name" value="alpha/beta-Hydrolases"/>
    <property type="match status" value="1"/>
</dbReference>
<gene>
    <name evidence="1" type="ORF">ACFPIH_51590</name>
</gene>
<proteinExistence type="predicted"/>
<dbReference type="InterPro" id="IPR029058">
    <property type="entry name" value="AB_hydrolase_fold"/>
</dbReference>
<evidence type="ECO:0008006" key="3">
    <source>
        <dbReference type="Google" id="ProtNLM"/>
    </source>
</evidence>
<comment type="caution">
    <text evidence="1">The sequence shown here is derived from an EMBL/GenBank/DDBJ whole genome shotgun (WGS) entry which is preliminary data.</text>
</comment>
<keyword evidence="2" id="KW-1185">Reference proteome</keyword>
<reference evidence="2" key="1">
    <citation type="journal article" date="2019" name="Int. J. Syst. Evol. Microbiol.">
        <title>The Global Catalogue of Microorganisms (GCM) 10K type strain sequencing project: providing services to taxonomists for standard genome sequencing and annotation.</title>
        <authorList>
            <consortium name="The Broad Institute Genomics Platform"/>
            <consortium name="The Broad Institute Genome Sequencing Center for Infectious Disease"/>
            <person name="Wu L."/>
            <person name="Ma J."/>
        </authorList>
    </citation>
    <scope>NUCLEOTIDE SEQUENCE [LARGE SCALE GENOMIC DNA]</scope>
    <source>
        <strain evidence="2">CGMCC 4.7177</strain>
    </source>
</reference>
<evidence type="ECO:0000313" key="2">
    <source>
        <dbReference type="Proteomes" id="UP001595839"/>
    </source>
</evidence>
<dbReference type="EMBL" id="JBHSFK010000061">
    <property type="protein sequence ID" value="MFC4507759.1"/>
    <property type="molecule type" value="Genomic_DNA"/>
</dbReference>
<dbReference type="Gene3D" id="3.40.50.1820">
    <property type="entry name" value="alpha/beta hydrolase"/>
    <property type="match status" value="1"/>
</dbReference>
<sequence>MLQQARSASYDAIAVLGFTHGAKARAVDSGDDGALRATAVEQAKGFWADQWEARYGVVDKAAHQGWLNGPDVPADIIAADNANAVTWAAESYVDALHVGYTADHAARVTGPVLVAFGEFDLAERPRDEVAFYERSDDITLFVLAGSYHCHNFQSGRARLWNRLGAWATEVATASTVVSLS</sequence>
<organism evidence="1 2">
    <name type="scientific">Streptomyces vulcanius</name>
    <dbReference type="NCBI Taxonomy" id="1441876"/>
    <lineage>
        <taxon>Bacteria</taxon>
        <taxon>Bacillati</taxon>
        <taxon>Actinomycetota</taxon>
        <taxon>Actinomycetes</taxon>
        <taxon>Kitasatosporales</taxon>
        <taxon>Streptomycetaceae</taxon>
        <taxon>Streptomyces</taxon>
    </lineage>
</organism>
<name>A0ABV9B7W0_9ACTN</name>